<comment type="caution">
    <text evidence="2">The sequence shown here is derived from an EMBL/GenBank/DDBJ whole genome shotgun (WGS) entry which is preliminary data.</text>
</comment>
<sequence length="77" mass="8396">MGDGRSENYSLVVSEIAPRNQTGQEGNCRTNLERIKTFGTIKVIIGFVITVLGPGLFAVSAKRNDESLQVAQKALMR</sequence>
<evidence type="ECO:0000313" key="3">
    <source>
        <dbReference type="Proteomes" id="UP000536711"/>
    </source>
</evidence>
<keyword evidence="1" id="KW-1133">Transmembrane helix</keyword>
<protein>
    <submittedName>
        <fullName evidence="2">Uncharacterized protein</fullName>
    </submittedName>
</protein>
<reference evidence="2 3" key="1">
    <citation type="submission" date="2020-01" db="EMBL/GenBank/DDBJ databases">
        <title>Identification and distribution of gene clusters putatively required for synthesis of sphingolipid metabolism inhibitors in phylogenetically diverse species of the filamentous fungus Fusarium.</title>
        <authorList>
            <person name="Kim H.-S."/>
            <person name="Busman M."/>
            <person name="Brown D.W."/>
            <person name="Divon H."/>
            <person name="Uhlig S."/>
            <person name="Proctor R.H."/>
        </authorList>
    </citation>
    <scope>NUCLEOTIDE SEQUENCE [LARGE SCALE GENOMIC DNA]</scope>
    <source>
        <strain evidence="2 3">NRRL 13308</strain>
    </source>
</reference>
<accession>A0A8H4K565</accession>
<name>A0A8H4K565_9HYPO</name>
<dbReference type="AlphaFoldDB" id="A0A8H4K565"/>
<dbReference type="EMBL" id="JAADJF010000035">
    <property type="protein sequence ID" value="KAF4442988.1"/>
    <property type="molecule type" value="Genomic_DNA"/>
</dbReference>
<evidence type="ECO:0000313" key="2">
    <source>
        <dbReference type="EMBL" id="KAF4442988.1"/>
    </source>
</evidence>
<keyword evidence="1" id="KW-0812">Transmembrane</keyword>
<gene>
    <name evidence="2" type="ORF">FACUT_1539</name>
</gene>
<feature type="transmembrane region" description="Helical" evidence="1">
    <location>
        <begin position="39"/>
        <end position="59"/>
    </location>
</feature>
<dbReference type="OrthoDB" id="10503908at2759"/>
<dbReference type="Proteomes" id="UP000536711">
    <property type="component" value="Unassembled WGS sequence"/>
</dbReference>
<organism evidence="2 3">
    <name type="scientific">Fusarium acutatum</name>
    <dbReference type="NCBI Taxonomy" id="78861"/>
    <lineage>
        <taxon>Eukaryota</taxon>
        <taxon>Fungi</taxon>
        <taxon>Dikarya</taxon>
        <taxon>Ascomycota</taxon>
        <taxon>Pezizomycotina</taxon>
        <taxon>Sordariomycetes</taxon>
        <taxon>Hypocreomycetidae</taxon>
        <taxon>Hypocreales</taxon>
        <taxon>Nectriaceae</taxon>
        <taxon>Fusarium</taxon>
        <taxon>Fusarium fujikuroi species complex</taxon>
    </lineage>
</organism>
<evidence type="ECO:0000256" key="1">
    <source>
        <dbReference type="SAM" id="Phobius"/>
    </source>
</evidence>
<keyword evidence="3" id="KW-1185">Reference proteome</keyword>
<proteinExistence type="predicted"/>
<keyword evidence="1" id="KW-0472">Membrane</keyword>